<keyword evidence="1" id="KW-0547">Nucleotide-binding</keyword>
<feature type="domain" description="Guanylate cyclase" evidence="3">
    <location>
        <begin position="25"/>
        <end position="157"/>
    </location>
</feature>
<sequence>MKNLLPHFIVENYVQGILEGSFEAATVLVDISGFTGMTESLMIRGDDRAEVLSSILNNLFTAIVGTIYQRGGFISTFAGDAFTAIFTSAYLHHALFCADKIRHIFQTQGIQKTRFGTFTLEARIGLSFGSVEWGIVGKRERGYFFRGPAIERCVLAERECASGEIVLDARIVDRMPDWFDFRTEECVSGFHRLVNLTLPDSELPDLPRRPRLTTEIASQFLPDSIVNFNQQGEFRNAVSVFISFHGIESKSELDAFVSILIDHCIQFSGYFNKIDYGDKGAVVLVVFGAPISFENNAERALDFILAVKNDVENSPLLSKMTLRSGITYGKVFAGIIGGQERCEYTIIGDIVNQAARFMMAAQDGQIWVTRRINRYVHEQYHLKYLGEFFFKGKTKAVDAYRLIKSRDQRRPFFEGRMIGRQSEFEQLLTFSKPLFQDQFAGIIYIYGEAGMGKSRLAFELIQQLMNLQEIKWFVCPA</sequence>
<dbReference type="CDD" id="cd07302">
    <property type="entry name" value="CHD"/>
    <property type="match status" value="2"/>
</dbReference>
<evidence type="ECO:0000313" key="4">
    <source>
        <dbReference type="EMBL" id="MFC1851863.1"/>
    </source>
</evidence>
<dbReference type="SUPFAM" id="SSF55073">
    <property type="entry name" value="Nucleotide cyclase"/>
    <property type="match status" value="2"/>
</dbReference>
<dbReference type="PANTHER" id="PTHR16305:SF28">
    <property type="entry name" value="GUANYLATE CYCLASE DOMAIN-CONTAINING PROTEIN"/>
    <property type="match status" value="1"/>
</dbReference>
<dbReference type="Proteomes" id="UP001594351">
    <property type="component" value="Unassembled WGS sequence"/>
</dbReference>
<organism evidence="4 5">
    <name type="scientific">candidate division CSSED10-310 bacterium</name>
    <dbReference type="NCBI Taxonomy" id="2855610"/>
    <lineage>
        <taxon>Bacteria</taxon>
        <taxon>Bacteria division CSSED10-310</taxon>
    </lineage>
</organism>
<dbReference type="PANTHER" id="PTHR16305">
    <property type="entry name" value="TESTICULAR SOLUBLE ADENYLYL CYCLASE"/>
    <property type="match status" value="1"/>
</dbReference>
<evidence type="ECO:0000313" key="5">
    <source>
        <dbReference type="Proteomes" id="UP001594351"/>
    </source>
</evidence>
<keyword evidence="2" id="KW-0067">ATP-binding</keyword>
<dbReference type="InterPro" id="IPR029787">
    <property type="entry name" value="Nucleotide_cyclase"/>
</dbReference>
<dbReference type="Pfam" id="PF00211">
    <property type="entry name" value="Guanylate_cyc"/>
    <property type="match status" value="1"/>
</dbReference>
<proteinExistence type="predicted"/>
<evidence type="ECO:0000256" key="2">
    <source>
        <dbReference type="ARBA" id="ARBA00022840"/>
    </source>
</evidence>
<feature type="domain" description="Guanylate cyclase" evidence="3">
    <location>
        <begin position="280"/>
        <end position="358"/>
    </location>
</feature>
<evidence type="ECO:0000256" key="1">
    <source>
        <dbReference type="ARBA" id="ARBA00022741"/>
    </source>
</evidence>
<reference evidence="4 5" key="1">
    <citation type="submission" date="2024-09" db="EMBL/GenBank/DDBJ databases">
        <title>Laminarin stimulates single cell rates of sulfate reduction while oxygen inhibits transcriptomic activity in coastal marine sediment.</title>
        <authorList>
            <person name="Lindsay M."/>
            <person name="Orcutt B."/>
            <person name="Emerson D."/>
            <person name="Stepanauskas R."/>
            <person name="D'Angelo T."/>
        </authorList>
    </citation>
    <scope>NUCLEOTIDE SEQUENCE [LARGE SCALE GENOMIC DNA]</scope>
    <source>
        <strain evidence="4">SAG AM-311-K15</strain>
    </source>
</reference>
<name>A0ABV6Z0K1_UNCC1</name>
<dbReference type="PROSITE" id="PS50125">
    <property type="entry name" value="GUANYLATE_CYCLASE_2"/>
    <property type="match status" value="2"/>
</dbReference>
<keyword evidence="5" id="KW-1185">Reference proteome</keyword>
<accession>A0ABV6Z0K1</accession>
<dbReference type="Gene3D" id="3.40.50.300">
    <property type="entry name" value="P-loop containing nucleotide triphosphate hydrolases"/>
    <property type="match status" value="1"/>
</dbReference>
<dbReference type="InterPro" id="IPR001054">
    <property type="entry name" value="A/G_cyclase"/>
</dbReference>
<gene>
    <name evidence="4" type="ORF">ACFL27_16855</name>
</gene>
<dbReference type="SUPFAM" id="SSF52540">
    <property type="entry name" value="P-loop containing nucleoside triphosphate hydrolases"/>
    <property type="match status" value="1"/>
</dbReference>
<dbReference type="EMBL" id="JBHPBY010000234">
    <property type="protein sequence ID" value="MFC1851863.1"/>
    <property type="molecule type" value="Genomic_DNA"/>
</dbReference>
<comment type="caution">
    <text evidence="4">The sequence shown here is derived from an EMBL/GenBank/DDBJ whole genome shotgun (WGS) entry which is preliminary data.</text>
</comment>
<feature type="non-terminal residue" evidence="4">
    <location>
        <position position="477"/>
    </location>
</feature>
<dbReference type="InterPro" id="IPR027417">
    <property type="entry name" value="P-loop_NTPase"/>
</dbReference>
<dbReference type="Gene3D" id="3.30.70.1230">
    <property type="entry name" value="Nucleotide cyclase"/>
    <property type="match status" value="2"/>
</dbReference>
<protein>
    <submittedName>
        <fullName evidence="4">Adenylate/guanylate cyclase domain-containing protein</fullName>
    </submittedName>
</protein>
<evidence type="ECO:0000259" key="3">
    <source>
        <dbReference type="PROSITE" id="PS50125"/>
    </source>
</evidence>